<feature type="transmembrane region" description="Helical" evidence="1">
    <location>
        <begin position="192"/>
        <end position="212"/>
    </location>
</feature>
<dbReference type="AlphaFoldDB" id="A0AB34FNJ7"/>
<organism evidence="2 3">
    <name type="scientific">Purpureocillium lavendulum</name>
    <dbReference type="NCBI Taxonomy" id="1247861"/>
    <lineage>
        <taxon>Eukaryota</taxon>
        <taxon>Fungi</taxon>
        <taxon>Dikarya</taxon>
        <taxon>Ascomycota</taxon>
        <taxon>Pezizomycotina</taxon>
        <taxon>Sordariomycetes</taxon>
        <taxon>Hypocreomycetidae</taxon>
        <taxon>Hypocreales</taxon>
        <taxon>Ophiocordycipitaceae</taxon>
        <taxon>Purpureocillium</taxon>
    </lineage>
</organism>
<sequence>MTVPPECAFDGNTDLYGFGVRLGVYAQWIATLITTVLDPENEAAFRLLNLVVQSSIFLGLCTESKPGNHAVGSVITQFLLCGSLSSVTGDGISHFGHMSGILRTIFYTAFSAWGIWFWFVGVDVMENCGGQAVAFFGPSTVTGWVRSFGKALSIIGLIGCTAIAAFSVYAARRRFGSGFTNAFARRGKWRPQVELSLMFASMGLIALSITAIEYLIAQNNVGAVGPDRIDSVAQLIPLLAGGVACTLALWKVATDGLLVRRRCWLLFGWHL</sequence>
<feature type="transmembrane region" description="Helical" evidence="1">
    <location>
        <begin position="101"/>
        <end position="119"/>
    </location>
</feature>
<name>A0AB34FNJ7_9HYPO</name>
<keyword evidence="1" id="KW-1133">Transmembrane helix</keyword>
<evidence type="ECO:0000313" key="3">
    <source>
        <dbReference type="Proteomes" id="UP001163105"/>
    </source>
</evidence>
<gene>
    <name evidence="2" type="ORF">O9K51_06742</name>
</gene>
<accession>A0AB34FNJ7</accession>
<evidence type="ECO:0000313" key="2">
    <source>
        <dbReference type="EMBL" id="KAJ6440949.1"/>
    </source>
</evidence>
<protein>
    <submittedName>
        <fullName evidence="2">Pyruvate decarboxylase</fullName>
    </submittedName>
</protein>
<keyword evidence="2" id="KW-0670">Pyruvate</keyword>
<feature type="transmembrane region" description="Helical" evidence="1">
    <location>
        <begin position="151"/>
        <end position="171"/>
    </location>
</feature>
<comment type="caution">
    <text evidence="2">The sequence shown here is derived from an EMBL/GenBank/DDBJ whole genome shotgun (WGS) entry which is preliminary data.</text>
</comment>
<keyword evidence="3" id="KW-1185">Reference proteome</keyword>
<reference evidence="2" key="1">
    <citation type="submission" date="2023-01" db="EMBL/GenBank/DDBJ databases">
        <title>The growth and conidiation of Purpureocillium lavendulum are regulated by nitrogen source and histone H3K14 acetylation.</title>
        <authorList>
            <person name="Tang P."/>
            <person name="Han J."/>
            <person name="Zhang C."/>
            <person name="Tang P."/>
            <person name="Qi F."/>
            <person name="Zhang K."/>
            <person name="Liang L."/>
        </authorList>
    </citation>
    <scope>NUCLEOTIDE SEQUENCE</scope>
    <source>
        <strain evidence="2">YMF1.00683</strain>
    </source>
</reference>
<keyword evidence="1" id="KW-0472">Membrane</keyword>
<feature type="transmembrane region" description="Helical" evidence="1">
    <location>
        <begin position="232"/>
        <end position="252"/>
    </location>
</feature>
<keyword evidence="1" id="KW-0812">Transmembrane</keyword>
<dbReference type="Proteomes" id="UP001163105">
    <property type="component" value="Unassembled WGS sequence"/>
</dbReference>
<dbReference type="EMBL" id="JAQHRD010000005">
    <property type="protein sequence ID" value="KAJ6440949.1"/>
    <property type="molecule type" value="Genomic_DNA"/>
</dbReference>
<evidence type="ECO:0000256" key="1">
    <source>
        <dbReference type="SAM" id="Phobius"/>
    </source>
</evidence>
<proteinExistence type="predicted"/>